<sequence>MISSSTGRTRRGRRHSASGFPGRCAARRSLRRGALLIRGPCWRESMGSDSAEQREEALHRVRDMMARTRRRSGCEAPAAFPGCCAARRSLRCGALLIQDPCRRESMGPGSAEQREEALHRVRDMMVLPAATPRLSFLQIQHRSRRHDAAGINVAMAFVVMMLDVEQVHGLRDQRLPIKFFQIAL</sequence>
<evidence type="ECO:0000313" key="2">
    <source>
        <dbReference type="EMBL" id="SHI14757.1"/>
    </source>
</evidence>
<evidence type="ECO:0000313" key="3">
    <source>
        <dbReference type="Proteomes" id="UP000189796"/>
    </source>
</evidence>
<reference evidence="2 3" key="1">
    <citation type="submission" date="2016-11" db="EMBL/GenBank/DDBJ databases">
        <authorList>
            <person name="Jaros S."/>
            <person name="Januszkiewicz K."/>
            <person name="Wedrychowicz H."/>
        </authorList>
    </citation>
    <scope>NUCLEOTIDE SEQUENCE [LARGE SCALE GENOMIC DNA]</scope>
    <source>
        <strain evidence="2 3">GAS138</strain>
    </source>
</reference>
<name>A0A1M5YRL1_9BRAD</name>
<accession>A0A1M5YRL1</accession>
<evidence type="ECO:0000256" key="1">
    <source>
        <dbReference type="SAM" id="MobiDB-lite"/>
    </source>
</evidence>
<proteinExistence type="predicted"/>
<organism evidence="2 3">
    <name type="scientific">Bradyrhizobium erythrophlei</name>
    <dbReference type="NCBI Taxonomy" id="1437360"/>
    <lineage>
        <taxon>Bacteria</taxon>
        <taxon>Pseudomonadati</taxon>
        <taxon>Pseudomonadota</taxon>
        <taxon>Alphaproteobacteria</taxon>
        <taxon>Hyphomicrobiales</taxon>
        <taxon>Nitrobacteraceae</taxon>
        <taxon>Bradyrhizobium</taxon>
    </lineage>
</organism>
<dbReference type="Proteomes" id="UP000189796">
    <property type="component" value="Chromosome I"/>
</dbReference>
<dbReference type="AlphaFoldDB" id="A0A1M5YRL1"/>
<protein>
    <submittedName>
        <fullName evidence="2">Uncharacterized protein</fullName>
    </submittedName>
</protein>
<gene>
    <name evidence="2" type="ORF">SAMN05443248_8698</name>
</gene>
<dbReference type="EMBL" id="LT670817">
    <property type="protein sequence ID" value="SHI14757.1"/>
    <property type="molecule type" value="Genomic_DNA"/>
</dbReference>
<feature type="region of interest" description="Disordered" evidence="1">
    <location>
        <begin position="1"/>
        <end position="22"/>
    </location>
</feature>